<dbReference type="Proteomes" id="UP000199163">
    <property type="component" value="Unassembled WGS sequence"/>
</dbReference>
<protein>
    <recommendedName>
        <fullName evidence="1">DUF4376 domain-containing protein</fullName>
    </recommendedName>
</protein>
<feature type="domain" description="DUF4376" evidence="1">
    <location>
        <begin position="69"/>
        <end position="177"/>
    </location>
</feature>
<dbReference type="OrthoDB" id="2970274at2"/>
<dbReference type="RefSeq" id="WP_091275668.1">
    <property type="nucleotide sequence ID" value="NZ_FNDK01000023.1"/>
</dbReference>
<dbReference type="EMBL" id="FNDK01000023">
    <property type="protein sequence ID" value="SDI16379.1"/>
    <property type="molecule type" value="Genomic_DNA"/>
</dbReference>
<evidence type="ECO:0000313" key="3">
    <source>
        <dbReference type="Proteomes" id="UP000199163"/>
    </source>
</evidence>
<proteinExistence type="predicted"/>
<sequence>MIVRKNPISFITMNGKPNENWTNETDVFIVDDNSELAQKIKRNYPFFELVVENGEVIDVELTEKSIEPAKEEKIKELSSQCQQTIINGFIASNGNGYRLTTEDQLNMQGQKDELKDDETITEVDWMTINDENVTHSREEWLTVYKEAFRHKKECIFKNKQLRDQVKAATTKEEVEAITW</sequence>
<dbReference type="InterPro" id="IPR025484">
    <property type="entry name" value="DUF4376"/>
</dbReference>
<dbReference type="AlphaFoldDB" id="A0A1G8IBM6"/>
<evidence type="ECO:0000259" key="1">
    <source>
        <dbReference type="Pfam" id="PF14301"/>
    </source>
</evidence>
<organism evidence="2 3">
    <name type="scientific">Alteribacillus persepolensis</name>
    <dbReference type="NCBI Taxonomy" id="568899"/>
    <lineage>
        <taxon>Bacteria</taxon>
        <taxon>Bacillati</taxon>
        <taxon>Bacillota</taxon>
        <taxon>Bacilli</taxon>
        <taxon>Bacillales</taxon>
        <taxon>Bacillaceae</taxon>
        <taxon>Alteribacillus</taxon>
    </lineage>
</organism>
<evidence type="ECO:0000313" key="2">
    <source>
        <dbReference type="EMBL" id="SDI16379.1"/>
    </source>
</evidence>
<name>A0A1G8IBM6_9BACI</name>
<dbReference type="Pfam" id="PF14301">
    <property type="entry name" value="DUF4376"/>
    <property type="match status" value="1"/>
</dbReference>
<gene>
    <name evidence="2" type="ORF">SAMN05192534_12381</name>
</gene>
<dbReference type="STRING" id="568899.SAMN05192534_12381"/>
<accession>A0A1G8IBM6</accession>
<reference evidence="2 3" key="1">
    <citation type="submission" date="2016-10" db="EMBL/GenBank/DDBJ databases">
        <authorList>
            <person name="de Groot N.N."/>
        </authorList>
    </citation>
    <scope>NUCLEOTIDE SEQUENCE [LARGE SCALE GENOMIC DNA]</scope>
    <source>
        <strain evidence="2 3">DSM 21632</strain>
    </source>
</reference>
<keyword evidence="3" id="KW-1185">Reference proteome</keyword>